<accession>A0A7G9R840</accession>
<evidence type="ECO:0000313" key="4">
    <source>
        <dbReference type="EMBL" id="QNN51765.1"/>
    </source>
</evidence>
<evidence type="ECO:0000256" key="1">
    <source>
        <dbReference type="SAM" id="MobiDB-lite"/>
    </source>
</evidence>
<keyword evidence="2" id="KW-1133">Transmembrane helix</keyword>
<reference evidence="4 5" key="1">
    <citation type="submission" date="2020-08" db="EMBL/GenBank/DDBJ databases">
        <title>Genome sequence of Nocardioides mesophilus KACC 16243T.</title>
        <authorList>
            <person name="Hyun D.-W."/>
            <person name="Bae J.-W."/>
        </authorList>
    </citation>
    <scope>NUCLEOTIDE SEQUENCE [LARGE SCALE GENOMIC DNA]</scope>
    <source>
        <strain evidence="4 5">KACC 16243</strain>
    </source>
</reference>
<dbReference type="InterPro" id="IPR025403">
    <property type="entry name" value="TgpA-like_C"/>
</dbReference>
<name>A0A7G9R840_9ACTN</name>
<evidence type="ECO:0000259" key="3">
    <source>
        <dbReference type="Pfam" id="PF13559"/>
    </source>
</evidence>
<dbReference type="KEGG" id="nmes:H9L09_14565"/>
<keyword evidence="5" id="KW-1185">Reference proteome</keyword>
<feature type="transmembrane region" description="Helical" evidence="2">
    <location>
        <begin position="83"/>
        <end position="104"/>
    </location>
</feature>
<dbReference type="Pfam" id="PF13559">
    <property type="entry name" value="DUF4129"/>
    <property type="match status" value="1"/>
</dbReference>
<feature type="domain" description="Protein-glutamine gamma-glutamyltransferase-like C-terminal" evidence="3">
    <location>
        <begin position="154"/>
        <end position="223"/>
    </location>
</feature>
<gene>
    <name evidence="4" type="ORF">H9L09_14565</name>
</gene>
<protein>
    <submittedName>
        <fullName evidence="4">DUF4129 domain-containing protein</fullName>
    </submittedName>
</protein>
<keyword evidence="2" id="KW-0812">Transmembrane</keyword>
<organism evidence="4 5">
    <name type="scientific">Nocardioides mesophilus</name>
    <dbReference type="NCBI Taxonomy" id="433659"/>
    <lineage>
        <taxon>Bacteria</taxon>
        <taxon>Bacillati</taxon>
        <taxon>Actinomycetota</taxon>
        <taxon>Actinomycetes</taxon>
        <taxon>Propionibacteriales</taxon>
        <taxon>Nocardioidaceae</taxon>
        <taxon>Nocardioides</taxon>
    </lineage>
</organism>
<dbReference type="Proteomes" id="UP000515947">
    <property type="component" value="Chromosome"/>
</dbReference>
<proteinExistence type="predicted"/>
<dbReference type="RefSeq" id="WP_187577601.1">
    <property type="nucleotide sequence ID" value="NZ_CP060713.1"/>
</dbReference>
<evidence type="ECO:0000256" key="2">
    <source>
        <dbReference type="SAM" id="Phobius"/>
    </source>
</evidence>
<dbReference type="EMBL" id="CP060713">
    <property type="protein sequence ID" value="QNN51765.1"/>
    <property type="molecule type" value="Genomic_DNA"/>
</dbReference>
<dbReference type="AlphaFoldDB" id="A0A7G9R840"/>
<evidence type="ECO:0000313" key="5">
    <source>
        <dbReference type="Proteomes" id="UP000515947"/>
    </source>
</evidence>
<keyword evidence="2" id="KW-0472">Membrane</keyword>
<feature type="region of interest" description="Disordered" evidence="1">
    <location>
        <begin position="43"/>
        <end position="68"/>
    </location>
</feature>
<sequence>MRGQRSVRPVAALVPAVAVGLLLLVWASVSDRIAVVSPSGRKLSVNRRPVPQSYLPSPQPDPLEQARRRGEQSGLDLSWIGDLLAWAVFLAMLVLLLLLARWVWQHRWRRPPTPSQTDAEVLPEARVSRALSEDAPALLAAIGDGEVRNAIVACWARLEETIAAAGLPRLRHETSAEYVVRVLHRLDLDPRTIGRLAALYREARFSEHPMGEDARAGAREALERLHDELRQSGALR</sequence>